<organism evidence="1 2">
    <name type="scientific">Globisporangium ultimum (strain ATCC 200006 / CBS 805.95 / DAOM BR144)</name>
    <name type="common">Pythium ultimum</name>
    <dbReference type="NCBI Taxonomy" id="431595"/>
    <lineage>
        <taxon>Eukaryota</taxon>
        <taxon>Sar</taxon>
        <taxon>Stramenopiles</taxon>
        <taxon>Oomycota</taxon>
        <taxon>Peronosporomycetes</taxon>
        <taxon>Pythiales</taxon>
        <taxon>Pythiaceae</taxon>
        <taxon>Globisporangium</taxon>
    </lineage>
</organism>
<dbReference type="eggNOG" id="ENOG502SK7I">
    <property type="taxonomic scope" value="Eukaryota"/>
</dbReference>
<dbReference type="EnsemblProtists" id="PYU1_T014552">
    <property type="protein sequence ID" value="PYU1_T014552"/>
    <property type="gene ID" value="PYU1_G014521"/>
</dbReference>
<reference evidence="2" key="1">
    <citation type="journal article" date="2010" name="Genome Biol.">
        <title>Genome sequence of the necrotrophic plant pathogen Pythium ultimum reveals original pathogenicity mechanisms and effector repertoire.</title>
        <authorList>
            <person name="Levesque C.A."/>
            <person name="Brouwer H."/>
            <person name="Cano L."/>
            <person name="Hamilton J.P."/>
            <person name="Holt C."/>
            <person name="Huitema E."/>
            <person name="Raffaele S."/>
            <person name="Robideau G.P."/>
            <person name="Thines M."/>
            <person name="Win J."/>
            <person name="Zerillo M.M."/>
            <person name="Beakes G.W."/>
            <person name="Boore J.L."/>
            <person name="Busam D."/>
            <person name="Dumas B."/>
            <person name="Ferriera S."/>
            <person name="Fuerstenberg S.I."/>
            <person name="Gachon C.M."/>
            <person name="Gaulin E."/>
            <person name="Govers F."/>
            <person name="Grenville-Briggs L."/>
            <person name="Horner N."/>
            <person name="Hostetler J."/>
            <person name="Jiang R.H."/>
            <person name="Johnson J."/>
            <person name="Krajaejun T."/>
            <person name="Lin H."/>
            <person name="Meijer H.J."/>
            <person name="Moore B."/>
            <person name="Morris P."/>
            <person name="Phuntmart V."/>
            <person name="Puiu D."/>
            <person name="Shetty J."/>
            <person name="Stajich J.E."/>
            <person name="Tripathy S."/>
            <person name="Wawra S."/>
            <person name="van West P."/>
            <person name="Whitty B.R."/>
            <person name="Coutinho P.M."/>
            <person name="Henrissat B."/>
            <person name="Martin F."/>
            <person name="Thomas P.D."/>
            <person name="Tyler B.M."/>
            <person name="De Vries R.P."/>
            <person name="Kamoun S."/>
            <person name="Yandell M."/>
            <person name="Tisserat N."/>
            <person name="Buell C.R."/>
        </authorList>
    </citation>
    <scope>NUCLEOTIDE SEQUENCE</scope>
    <source>
        <strain evidence="2">DAOM:BR144</strain>
    </source>
</reference>
<dbReference type="AlphaFoldDB" id="K3XBF3"/>
<accession>K3XBF3</accession>
<dbReference type="EMBL" id="GL376574">
    <property type="status" value="NOT_ANNOTATED_CDS"/>
    <property type="molecule type" value="Genomic_DNA"/>
</dbReference>
<reference evidence="1" key="3">
    <citation type="submission" date="2015-02" db="UniProtKB">
        <authorList>
            <consortium name="EnsemblProtists"/>
        </authorList>
    </citation>
    <scope>IDENTIFICATION</scope>
    <source>
        <strain evidence="1">DAOM BR144</strain>
    </source>
</reference>
<name>K3XBF3_GLOUD</name>
<keyword evidence="2" id="KW-1185">Reference proteome</keyword>
<dbReference type="InParanoid" id="K3XBF3"/>
<protein>
    <submittedName>
        <fullName evidence="1">Uncharacterized protein</fullName>
    </submittedName>
</protein>
<dbReference type="VEuPathDB" id="FungiDB:PYU1_G014521"/>
<dbReference type="PANTHER" id="PTHR13627">
    <property type="entry name" value="FUKUTIN RELATED PROTEIN"/>
    <property type="match status" value="1"/>
</dbReference>
<dbReference type="HOGENOM" id="CLU_1528193_0_0_1"/>
<evidence type="ECO:0000313" key="2">
    <source>
        <dbReference type="Proteomes" id="UP000019132"/>
    </source>
</evidence>
<proteinExistence type="predicted"/>
<sequence>MIFNDVYNELRVLDAKPAPLYGTLLGAVRSESIISHTEDADIGYQLSSSNAIERLKQALWWKGYHVFHQGIPRVCIVPTRPLASKMYDRTANLVMKNTVPYVDLHKMKRQLFDFGAHWEIEYARHGWKMPNEEFQPYAQVHLRDQVFDTVADPIRYLTMKYGADFRTPWLRRSHQTLGLMENYNRSS</sequence>
<dbReference type="PANTHER" id="PTHR13627:SF33">
    <property type="entry name" value="LICD FAMILY PROTEIN"/>
    <property type="match status" value="1"/>
</dbReference>
<reference evidence="2" key="2">
    <citation type="submission" date="2010-04" db="EMBL/GenBank/DDBJ databases">
        <authorList>
            <person name="Buell R."/>
            <person name="Hamilton J."/>
            <person name="Hostetler J."/>
        </authorList>
    </citation>
    <scope>NUCLEOTIDE SEQUENCE [LARGE SCALE GENOMIC DNA]</scope>
    <source>
        <strain evidence="2">DAOM:BR144</strain>
    </source>
</reference>
<evidence type="ECO:0000313" key="1">
    <source>
        <dbReference type="EnsemblProtists" id="PYU1_T014552"/>
    </source>
</evidence>
<dbReference type="InterPro" id="IPR052613">
    <property type="entry name" value="LicD_transferase"/>
</dbReference>
<dbReference type="Proteomes" id="UP000019132">
    <property type="component" value="Unassembled WGS sequence"/>
</dbReference>